<dbReference type="Proteomes" id="UP001209878">
    <property type="component" value="Unassembled WGS sequence"/>
</dbReference>
<protein>
    <submittedName>
        <fullName evidence="1">Uncharacterized protein</fullName>
    </submittedName>
</protein>
<keyword evidence="2" id="KW-1185">Reference proteome</keyword>
<accession>A0AAD9KH80</accession>
<evidence type="ECO:0000313" key="1">
    <source>
        <dbReference type="EMBL" id="KAK2171222.1"/>
    </source>
</evidence>
<proteinExistence type="predicted"/>
<comment type="caution">
    <text evidence="1">The sequence shown here is derived from an EMBL/GenBank/DDBJ whole genome shotgun (WGS) entry which is preliminary data.</text>
</comment>
<sequence length="741" mass="85260">MARRHGDACWSDVRWTEILFKYGQRTPIGTIQERQRKAIEAKVDNRSGTHRSNRQDHCSIRPKRQTVAMKTLVLCCVCLLAGVGEAVKSTGDEVAALKSRVAILARQLVMQQLFVEERVRSDGDSGVKQVRHHYEGSRPYHSASHTGTAFFSIHDHTDYDRTVGLGEFIAVLNGVEFRTRHNDYGLRMPSTTSSKYHEVESIPYTDVPPEVLQHHDVAGQITEMREWFKAWKNSDHSVRDYRKYFKPVLCYLEGAWTNSDSLEESFFSDRHFLDATSWFDLQEKVRYMSYTGGKSTLENLSYLPTTIMNMINGTYPQVAQWNYRILCHPLKRDLPVNRFRVVDDLMARMANKKTLMEHERTRAARFTLNAFDTDKWVDRRKNYALLDELMAEIPGKDNYGANLYDEAFNITTYPYNNVGTDKKLNVGYYHRWGHVVSKDAMGRTKRHRGFADESLFMAMTTQPKVAGVELNVCTGSHHKQCTLYNQKWTYAIPMEILYMTPLLKWNPYNLEYKGKFYSDLGKTVDAHGRWGSYRQAKKAFNGTNNKYYYQTPREFFINGEHGTANPDTGKKPVGVLDRAGQMHKMVASGIRVYLPYIPNVGLLRQRFPIMPVHGEGSGVWKELEALKDIVLSPVENAHMFHENWRDVTTQGVELLSGQARGDNHVHRVVLSADQMGMAKLGRAILVVTEETNNHYHEMRIQRLNDNLWYMAGCDGGITCSDKHANIMHLAPQRRRNEPCTV</sequence>
<organism evidence="1 2">
    <name type="scientific">Ridgeia piscesae</name>
    <name type="common">Tubeworm</name>
    <dbReference type="NCBI Taxonomy" id="27915"/>
    <lineage>
        <taxon>Eukaryota</taxon>
        <taxon>Metazoa</taxon>
        <taxon>Spiralia</taxon>
        <taxon>Lophotrochozoa</taxon>
        <taxon>Annelida</taxon>
        <taxon>Polychaeta</taxon>
        <taxon>Sedentaria</taxon>
        <taxon>Canalipalpata</taxon>
        <taxon>Sabellida</taxon>
        <taxon>Siboglinidae</taxon>
        <taxon>Ridgeia</taxon>
    </lineage>
</organism>
<name>A0AAD9KH80_RIDPI</name>
<gene>
    <name evidence="1" type="ORF">NP493_1090g00049</name>
</gene>
<reference evidence="1" key="1">
    <citation type="journal article" date="2023" name="Mol. Biol. Evol.">
        <title>Third-Generation Sequencing Reveals the Adaptive Role of the Epigenome in Three Deep-Sea Polychaetes.</title>
        <authorList>
            <person name="Perez M."/>
            <person name="Aroh O."/>
            <person name="Sun Y."/>
            <person name="Lan Y."/>
            <person name="Juniper S.K."/>
            <person name="Young C.R."/>
            <person name="Angers B."/>
            <person name="Qian P.Y."/>
        </authorList>
    </citation>
    <scope>NUCLEOTIDE SEQUENCE</scope>
    <source>
        <strain evidence="1">R07B-5</strain>
    </source>
</reference>
<evidence type="ECO:0000313" key="2">
    <source>
        <dbReference type="Proteomes" id="UP001209878"/>
    </source>
</evidence>
<dbReference type="EMBL" id="JAODUO010001089">
    <property type="protein sequence ID" value="KAK2171222.1"/>
    <property type="molecule type" value="Genomic_DNA"/>
</dbReference>
<dbReference type="AlphaFoldDB" id="A0AAD9KH80"/>